<reference evidence="1 2" key="1">
    <citation type="journal article" date="1994" name="J. Ferment. Bioeng.">
        <title>Molecular cloning and nucleotide sequence of the gene for an alkaline protease from the alkalophilic Bacillus sp. KSM-K16.</title>
        <authorList>
            <person name="Hakamada Y."/>
            <person name="Kobayashi T."/>
            <person name="Hitomi J."/>
            <person name="Kawai S."/>
            <person name="Ito S."/>
        </authorList>
    </citation>
    <scope>NUCLEOTIDE SEQUENCE [LARGE SCALE GENOMIC DNA]</scope>
    <source>
        <strain evidence="1 2">KSM-K16</strain>
    </source>
</reference>
<dbReference type="SUPFAM" id="SSF159501">
    <property type="entry name" value="EreA/ChaN-like"/>
    <property type="match status" value="1"/>
</dbReference>
<organism evidence="1 2">
    <name type="scientific">Shouchella clausii (strain KSM-K16)</name>
    <name type="common">Alkalihalobacillus clausii</name>
    <dbReference type="NCBI Taxonomy" id="66692"/>
    <lineage>
        <taxon>Bacteria</taxon>
        <taxon>Bacillati</taxon>
        <taxon>Bacillota</taxon>
        <taxon>Bacilli</taxon>
        <taxon>Bacillales</taxon>
        <taxon>Bacillaceae</taxon>
        <taxon>Shouchella</taxon>
    </lineage>
</organism>
<dbReference type="EMBL" id="AP006627">
    <property type="protein sequence ID" value="BAD63480.1"/>
    <property type="molecule type" value="Genomic_DNA"/>
</dbReference>
<protein>
    <recommendedName>
        <fullName evidence="3">Erythromycin esterase</fullName>
    </recommendedName>
</protein>
<name>Q5WJH5_SHOC1</name>
<dbReference type="KEGG" id="bcl:ABC0941"/>
<keyword evidence="2" id="KW-1185">Reference proteome</keyword>
<reference evidence="1 2" key="2">
    <citation type="journal article" date="1995" name="Appl. Microbiol. Biotechnol.">
        <title>Purification and properties of an alkaline protease from alkalophilic Bacillus sp. KSM-K16.</title>
        <authorList>
            <person name="Kobayashi T."/>
            <person name="Hakamada Y."/>
            <person name="Adachi S."/>
            <person name="Hitomi J."/>
            <person name="Yoshimatsu T."/>
            <person name="Koike K."/>
            <person name="Kawai S."/>
            <person name="Ito S."/>
        </authorList>
    </citation>
    <scope>NUCLEOTIDE SEQUENCE [LARGE SCALE GENOMIC DNA]</scope>
    <source>
        <strain evidence="1 2">KSM-K16</strain>
    </source>
</reference>
<reference evidence="1 2" key="5">
    <citation type="journal article" date="2007" name="Extremophiles">
        <title>Intragenomic diversity of the V1 regions of 16S rRNA genes in high-alkaline protease-producing Bacillus clausii spp.</title>
        <authorList>
            <person name="Kageyama Y."/>
            <person name="Takaki Y."/>
            <person name="Shimamura S."/>
            <person name="Nishi S."/>
            <person name="Nogi Y."/>
            <person name="Uchimura K."/>
            <person name="Kobayashi T."/>
            <person name="Hitomi J."/>
            <person name="Ozaki K."/>
            <person name="Kawai S."/>
            <person name="Ito S."/>
            <person name="Horikoshi K."/>
        </authorList>
    </citation>
    <scope>NUCLEOTIDE SEQUENCE [LARGE SCALE GENOMIC DNA]</scope>
    <source>
        <strain evidence="1 2">KSM-K16</strain>
    </source>
</reference>
<dbReference type="Gene3D" id="3.40.1660.10">
    <property type="entry name" value="EreA-like (biosynthetic domain)"/>
    <property type="match status" value="1"/>
</dbReference>
<proteinExistence type="predicted"/>
<dbReference type="InterPro" id="IPR052036">
    <property type="entry name" value="Hydrolase/PRTase-associated"/>
</dbReference>
<gene>
    <name evidence="1" type="ordered locus">ABC0941</name>
</gene>
<dbReference type="eggNOG" id="COG2312">
    <property type="taxonomic scope" value="Bacteria"/>
</dbReference>
<evidence type="ECO:0008006" key="3">
    <source>
        <dbReference type="Google" id="ProtNLM"/>
    </source>
</evidence>
<dbReference type="Proteomes" id="UP000001168">
    <property type="component" value="Chromosome"/>
</dbReference>
<dbReference type="PANTHER" id="PTHR31299">
    <property type="entry name" value="ESTERASE, PUTATIVE (AFU_ORTHOLOGUE AFUA_1G05850)-RELATED"/>
    <property type="match status" value="1"/>
</dbReference>
<dbReference type="STRING" id="66692.ABC0941"/>
<reference evidence="2" key="4">
    <citation type="submission" date="2003-10" db="EMBL/GenBank/DDBJ databases">
        <title>The complete genome sequence of the alkaliphilic Bacillus clausii KSM-K16.</title>
        <authorList>
            <person name="Takaki Y."/>
            <person name="Kageyama Y."/>
            <person name="Shimamura S."/>
            <person name="Suzuki H."/>
            <person name="Nishi S."/>
            <person name="Hatada Y."/>
            <person name="Kawai S."/>
            <person name="Ito S."/>
            <person name="Horikoshi K."/>
        </authorList>
    </citation>
    <scope>NUCLEOTIDE SEQUENCE [LARGE SCALE GENOMIC DNA]</scope>
    <source>
        <strain evidence="2">KSM-K16</strain>
    </source>
</reference>
<dbReference type="AlphaFoldDB" id="Q5WJH5"/>
<dbReference type="HOGENOM" id="CLU_026490_0_0_9"/>
<dbReference type="Pfam" id="PF05139">
    <property type="entry name" value="Erythro_esteras"/>
    <property type="match status" value="1"/>
</dbReference>
<evidence type="ECO:0000313" key="2">
    <source>
        <dbReference type="Proteomes" id="UP000001168"/>
    </source>
</evidence>
<evidence type="ECO:0000313" key="1">
    <source>
        <dbReference type="EMBL" id="BAD63480.1"/>
    </source>
</evidence>
<dbReference type="GO" id="GO:0046677">
    <property type="term" value="P:response to antibiotic"/>
    <property type="evidence" value="ECO:0007669"/>
    <property type="project" value="InterPro"/>
</dbReference>
<dbReference type="Gene3D" id="1.20.1440.30">
    <property type="entry name" value="Biosynthetic Protein domain"/>
    <property type="match status" value="1"/>
</dbReference>
<accession>Q5WJH5</accession>
<dbReference type="PANTHER" id="PTHR31299:SF0">
    <property type="entry name" value="ESTERASE, PUTATIVE (AFU_ORTHOLOGUE AFUA_1G05850)-RELATED"/>
    <property type="match status" value="1"/>
</dbReference>
<dbReference type="Gene3D" id="3.30.1870.10">
    <property type="entry name" value="EreA-like, domain 2"/>
    <property type="match status" value="1"/>
</dbReference>
<sequence>MLRSYFMNLQQLDKELIIYNDVFKEKKIIFLGENGHGVFEIQKLKLKMVEYLHEQFGFNKIVFEGGMGEIAIANHNKHQLSTKSFLMDSLPEVWHTKELLELFKIIQNRELTAFGIDIQYQNHSLHNYIFPILDKYNHGLANDFSDAEKTVDTITARTFMRKKMLSTKKRLDLIYGRVYAFLTDMKQEVMLNHVIDEATYMFMLRAIENRMNLLELCLMNFNMYSYYRDKYMFEHLSNKWPEEKFIIWAHNYHIRKNNSLSQGWLNEKSLGEFYSERYNNSYHLGIYMKEGSAANNKGKPYNIKSHSKNSLENHLFSTNNHDIICESFKNKDPHKWYNHEQTEREAGVDKRKLIPSQQYDGVIGIRHVTPAKDIYA</sequence>
<reference evidence="1 2" key="3">
    <citation type="journal article" date="1997" name="Protein Eng.">
        <title>High-resolution crystal structure of M-protease: phylogeny aided analysis of the high-alkaline adaptation mechanism.</title>
        <authorList>
            <person name="Shirai T."/>
            <person name="Suzuki A."/>
            <person name="Yamane T."/>
            <person name="Ashida T."/>
            <person name="Kobayashi T."/>
            <person name="Ito S."/>
        </authorList>
    </citation>
    <scope>NUCLEOTIDE SEQUENCE [LARGE SCALE GENOMIC DNA]</scope>
    <source>
        <strain evidence="1 2">KSM-K16</strain>
    </source>
</reference>
<dbReference type="InterPro" id="IPR007815">
    <property type="entry name" value="Emycin_Estase"/>
</dbReference>
<dbReference type="CDD" id="cd14728">
    <property type="entry name" value="Ere-like"/>
    <property type="match status" value="1"/>
</dbReference>